<dbReference type="EMBL" id="QHCR01000002">
    <property type="protein sequence ID" value="RHX81614.1"/>
    <property type="molecule type" value="Genomic_DNA"/>
</dbReference>
<keyword evidence="2" id="KW-1185">Reference proteome</keyword>
<comment type="caution">
    <text evidence="1">The sequence shown here is derived from an EMBL/GenBank/DDBJ whole genome shotgun (WGS) entry which is preliminary data.</text>
</comment>
<evidence type="ECO:0000313" key="1">
    <source>
        <dbReference type="EMBL" id="RHX81614.1"/>
    </source>
</evidence>
<sequence length="67" mass="7841">MKENAGQYLVRQITCKKITLTLSPKNSLRKPKKNRFPDRIVLVRATDSLMKSRNSPNWVSKRKSNRI</sequence>
<protein>
    <submittedName>
        <fullName evidence="1">Uncharacterized protein</fullName>
    </submittedName>
</protein>
<organism evidence="1 2">
    <name type="scientific">Leptospira yasudae</name>
    <dbReference type="NCBI Taxonomy" id="2202201"/>
    <lineage>
        <taxon>Bacteria</taxon>
        <taxon>Pseudomonadati</taxon>
        <taxon>Spirochaetota</taxon>
        <taxon>Spirochaetia</taxon>
        <taxon>Leptospirales</taxon>
        <taxon>Leptospiraceae</taxon>
        <taxon>Leptospira</taxon>
    </lineage>
</organism>
<name>A0ABX9M6S0_9LEPT</name>
<reference evidence="2" key="1">
    <citation type="submission" date="2018-05" db="EMBL/GenBank/DDBJ databases">
        <title>Leptospira yasudae sp. nov. and Leptospira stimsonii sp. nov., two pathogenic species of the genus Leptospira isolated from environmental sources.</title>
        <authorList>
            <person name="Casanovas-Massana A."/>
            <person name="Hamond C."/>
            <person name="Santos L.A."/>
            <person name="Hacker K.P."/>
            <person name="Balassiano I."/>
            <person name="Medeiros M.A."/>
            <person name="Reis M.G."/>
            <person name="Ko A.I."/>
            <person name="Wunder E.A."/>
        </authorList>
    </citation>
    <scope>NUCLEOTIDE SEQUENCE [LARGE SCALE GENOMIC DNA]</scope>
    <source>
        <strain evidence="2">B21</strain>
    </source>
</reference>
<proteinExistence type="predicted"/>
<gene>
    <name evidence="1" type="ORF">DLM77_05935</name>
</gene>
<accession>A0ABX9M6S0</accession>
<reference evidence="1 2" key="2">
    <citation type="journal article" date="2020" name="Int. J. Syst. Evol. Microbiol.">
        <title>Leptospira yasudae sp. nov. and Leptospira stimsonii sp. nov., two new species of the pathogenic group isolated from environmental sources.</title>
        <authorList>
            <person name="Casanovas-Massana A."/>
            <person name="Hamond C."/>
            <person name="Santos L.A."/>
            <person name="de Oliveira D."/>
            <person name="Hacker K.P."/>
            <person name="Balassiano I."/>
            <person name="Costa F."/>
            <person name="Medeiros M.A."/>
            <person name="Reis M.G."/>
            <person name="Ko A.I."/>
            <person name="Wunder E.A."/>
        </authorList>
    </citation>
    <scope>NUCLEOTIDE SEQUENCE [LARGE SCALE GENOMIC DNA]</scope>
    <source>
        <strain evidence="1 2">B21</strain>
    </source>
</reference>
<evidence type="ECO:0000313" key="2">
    <source>
        <dbReference type="Proteomes" id="UP000285569"/>
    </source>
</evidence>
<dbReference type="Proteomes" id="UP000285569">
    <property type="component" value="Unassembled WGS sequence"/>
</dbReference>